<evidence type="ECO:0000256" key="17">
    <source>
        <dbReference type="ARBA" id="ARBA00023157"/>
    </source>
</evidence>
<evidence type="ECO:0000256" key="24">
    <source>
        <dbReference type="SAM" id="MobiDB-lite"/>
    </source>
</evidence>
<dbReference type="SMART" id="SM00219">
    <property type="entry name" value="TyrKc"/>
    <property type="match status" value="1"/>
</dbReference>
<dbReference type="PRINTS" id="PR00109">
    <property type="entry name" value="TYRKINASE"/>
</dbReference>
<evidence type="ECO:0000256" key="4">
    <source>
        <dbReference type="ARBA" id="ARBA00022614"/>
    </source>
</evidence>
<proteinExistence type="inferred from homology"/>
<dbReference type="EC" id="2.7.10.1" evidence="23"/>
<dbReference type="GO" id="GO:0030154">
    <property type="term" value="P:cell differentiation"/>
    <property type="evidence" value="ECO:0007669"/>
    <property type="project" value="UniProtKB-KW"/>
</dbReference>
<dbReference type="Pfam" id="PF00047">
    <property type="entry name" value="ig"/>
    <property type="match status" value="1"/>
</dbReference>
<feature type="compositionally biased region" description="Acidic residues" evidence="24">
    <location>
        <begin position="106"/>
        <end position="115"/>
    </location>
</feature>
<feature type="compositionally biased region" description="Acidic residues" evidence="24">
    <location>
        <begin position="82"/>
        <end position="95"/>
    </location>
</feature>
<dbReference type="PROSITE" id="PS50835">
    <property type="entry name" value="IG_LIKE"/>
    <property type="match status" value="1"/>
</dbReference>
<dbReference type="InterPro" id="IPR011009">
    <property type="entry name" value="Kinase-like_dom_sf"/>
</dbReference>
<keyword evidence="11" id="KW-0221">Differentiation</keyword>
<dbReference type="FunFam" id="1.10.510.10:FF:000034">
    <property type="entry name" value="Tyrosine-protein kinase receptor"/>
    <property type="match status" value="1"/>
</dbReference>
<dbReference type="RefSeq" id="XP_032807120.1">
    <property type="nucleotide sequence ID" value="XM_032951229.1"/>
</dbReference>
<keyword evidence="6 23" id="KW-0812">Transmembrane</keyword>
<dbReference type="InterPro" id="IPR007110">
    <property type="entry name" value="Ig-like_dom"/>
</dbReference>
<evidence type="ECO:0000256" key="19">
    <source>
        <dbReference type="ARBA" id="ARBA00023180"/>
    </source>
</evidence>
<evidence type="ECO:0000256" key="1">
    <source>
        <dbReference type="ARBA" id="ARBA00004530"/>
    </source>
</evidence>
<keyword evidence="18 23" id="KW-0675">Receptor</keyword>
<keyword evidence="5" id="KW-0808">Transferase</keyword>
<keyword evidence="10" id="KW-0418">Kinase</keyword>
<evidence type="ECO:0000256" key="2">
    <source>
        <dbReference type="ARBA" id="ARBA00022473"/>
    </source>
</evidence>
<dbReference type="Pfam" id="PF13855">
    <property type="entry name" value="LRR_8"/>
    <property type="match status" value="1"/>
</dbReference>
<feature type="region of interest" description="Disordered" evidence="24">
    <location>
        <begin position="244"/>
        <end position="275"/>
    </location>
</feature>
<evidence type="ECO:0000256" key="21">
    <source>
        <dbReference type="ARBA" id="ARBA00051243"/>
    </source>
</evidence>
<keyword evidence="29" id="KW-1185">Reference proteome</keyword>
<dbReference type="GO" id="GO:0007169">
    <property type="term" value="P:cell surface receptor protein tyrosine kinase signaling pathway"/>
    <property type="evidence" value="ECO:0007669"/>
    <property type="project" value="InterPro"/>
</dbReference>
<dbReference type="CDD" id="cd05049">
    <property type="entry name" value="PTKc_Trk"/>
    <property type="match status" value="1"/>
</dbReference>
<dbReference type="PROSITE" id="PS00109">
    <property type="entry name" value="PROTEIN_KINASE_TYR"/>
    <property type="match status" value="1"/>
</dbReference>
<keyword evidence="14 25" id="KW-1133">Transmembrane helix</keyword>
<evidence type="ECO:0000259" key="27">
    <source>
        <dbReference type="PROSITE" id="PS50011"/>
    </source>
</evidence>
<evidence type="ECO:0000256" key="10">
    <source>
        <dbReference type="ARBA" id="ARBA00022777"/>
    </source>
</evidence>
<keyword evidence="4" id="KW-0433">Leucine-rich repeat</keyword>
<dbReference type="Gene3D" id="2.60.40.10">
    <property type="entry name" value="Immunoglobulins"/>
    <property type="match status" value="2"/>
</dbReference>
<keyword evidence="20" id="KW-0393">Immunoglobulin domain</keyword>
<evidence type="ECO:0000256" key="15">
    <source>
        <dbReference type="ARBA" id="ARBA00023136"/>
    </source>
</evidence>
<evidence type="ECO:0000256" key="23">
    <source>
        <dbReference type="RuleBase" id="RU000312"/>
    </source>
</evidence>
<dbReference type="Gene3D" id="3.80.10.10">
    <property type="entry name" value="Ribonuclease Inhibitor"/>
    <property type="match status" value="1"/>
</dbReference>
<feature type="region of interest" description="Disordered" evidence="24">
    <location>
        <begin position="494"/>
        <end position="517"/>
    </location>
</feature>
<dbReference type="GO" id="GO:0051897">
    <property type="term" value="P:positive regulation of phosphatidylinositol 3-kinase/protein kinase B signal transduction"/>
    <property type="evidence" value="ECO:0007669"/>
    <property type="project" value="TreeGrafter"/>
</dbReference>
<dbReference type="PROSITE" id="PS00239">
    <property type="entry name" value="RECEPTOR_TYR_KIN_II"/>
    <property type="match status" value="1"/>
</dbReference>
<dbReference type="GO" id="GO:0005030">
    <property type="term" value="F:neurotrophin receptor activity"/>
    <property type="evidence" value="ECO:0007669"/>
    <property type="project" value="TreeGrafter"/>
</dbReference>
<dbReference type="PROSITE" id="PS00107">
    <property type="entry name" value="PROTEIN_KINASE_ATP"/>
    <property type="match status" value="1"/>
</dbReference>
<evidence type="ECO:0000256" key="7">
    <source>
        <dbReference type="ARBA" id="ARBA00022729"/>
    </source>
</evidence>
<dbReference type="GO" id="GO:0043121">
    <property type="term" value="F:neurotrophin binding"/>
    <property type="evidence" value="ECO:0007669"/>
    <property type="project" value="TreeGrafter"/>
</dbReference>
<dbReference type="GO" id="GO:0010976">
    <property type="term" value="P:positive regulation of neuron projection development"/>
    <property type="evidence" value="ECO:0007669"/>
    <property type="project" value="TreeGrafter"/>
</dbReference>
<reference evidence="30" key="1">
    <citation type="submission" date="2025-08" db="UniProtKB">
        <authorList>
            <consortium name="RefSeq"/>
        </authorList>
    </citation>
    <scope>IDENTIFICATION</scope>
    <source>
        <tissue evidence="30">Sperm</tissue>
    </source>
</reference>
<evidence type="ECO:0000256" key="20">
    <source>
        <dbReference type="ARBA" id="ARBA00023319"/>
    </source>
</evidence>
<dbReference type="GO" id="GO:0010008">
    <property type="term" value="C:endosome membrane"/>
    <property type="evidence" value="ECO:0007669"/>
    <property type="project" value="UniProtKB-SubCell"/>
</dbReference>
<feature type="transmembrane region" description="Helical" evidence="25">
    <location>
        <begin position="526"/>
        <end position="548"/>
    </location>
</feature>
<keyword evidence="9 22" id="KW-0547">Nucleotide-binding</keyword>
<comment type="catalytic activity">
    <reaction evidence="21 23">
        <text>L-tyrosyl-[protein] + ATP = O-phospho-L-tyrosyl-[protein] + ADP + H(+)</text>
        <dbReference type="Rhea" id="RHEA:10596"/>
        <dbReference type="Rhea" id="RHEA-COMP:10136"/>
        <dbReference type="Rhea" id="RHEA-COMP:20101"/>
        <dbReference type="ChEBI" id="CHEBI:15378"/>
        <dbReference type="ChEBI" id="CHEBI:30616"/>
        <dbReference type="ChEBI" id="CHEBI:46858"/>
        <dbReference type="ChEBI" id="CHEBI:61978"/>
        <dbReference type="ChEBI" id="CHEBI:456216"/>
        <dbReference type="EC" id="2.7.10.1"/>
    </reaction>
</comment>
<dbReference type="SUPFAM" id="SSF52058">
    <property type="entry name" value="L domain-like"/>
    <property type="match status" value="1"/>
</dbReference>
<dbReference type="FunFam" id="3.30.200.20:FF:000033">
    <property type="entry name" value="Tyrosine-protein kinase receptor"/>
    <property type="match status" value="1"/>
</dbReference>
<feature type="region of interest" description="Disordered" evidence="24">
    <location>
        <begin position="569"/>
        <end position="589"/>
    </location>
</feature>
<dbReference type="GO" id="GO:0005524">
    <property type="term" value="F:ATP binding"/>
    <property type="evidence" value="ECO:0007669"/>
    <property type="project" value="UniProtKB-UniRule"/>
</dbReference>
<evidence type="ECO:0000256" key="18">
    <source>
        <dbReference type="ARBA" id="ARBA00023170"/>
    </source>
</evidence>
<comment type="similarity">
    <text evidence="23">Belongs to the protein kinase superfamily. Tyr protein kinase family. Insulin receptor subfamily.</text>
</comment>
<evidence type="ECO:0000256" key="16">
    <source>
        <dbReference type="ARBA" id="ARBA00023137"/>
    </source>
</evidence>
<dbReference type="AlphaFoldDB" id="A0AAJ7SYH8"/>
<keyword evidence="16" id="KW-0829">Tyrosine-protein kinase</keyword>
<dbReference type="InterPro" id="IPR008266">
    <property type="entry name" value="Tyr_kinase_AS"/>
</dbReference>
<dbReference type="InterPro" id="IPR032675">
    <property type="entry name" value="LRR_dom_sf"/>
</dbReference>
<dbReference type="PANTHER" id="PTHR24416">
    <property type="entry name" value="TYROSINE-PROTEIN KINASE RECEPTOR"/>
    <property type="match status" value="1"/>
</dbReference>
<evidence type="ECO:0000256" key="25">
    <source>
        <dbReference type="SAM" id="Phobius"/>
    </source>
</evidence>
<dbReference type="PROSITE" id="PS50011">
    <property type="entry name" value="PROTEIN_KINASE_DOM"/>
    <property type="match status" value="1"/>
</dbReference>
<evidence type="ECO:0000256" key="11">
    <source>
        <dbReference type="ARBA" id="ARBA00022782"/>
    </source>
</evidence>
<feature type="domain" description="Ig-like" evidence="28">
    <location>
        <begin position="274"/>
        <end position="386"/>
    </location>
</feature>
<feature type="signal peptide" evidence="26">
    <location>
        <begin position="1"/>
        <end position="33"/>
    </location>
</feature>
<evidence type="ECO:0000256" key="8">
    <source>
        <dbReference type="ARBA" id="ARBA00022737"/>
    </source>
</evidence>
<dbReference type="SUPFAM" id="SSF56112">
    <property type="entry name" value="Protein kinase-like (PK-like)"/>
    <property type="match status" value="1"/>
</dbReference>
<dbReference type="GO" id="GO:0007399">
    <property type="term" value="P:nervous system development"/>
    <property type="evidence" value="ECO:0007669"/>
    <property type="project" value="UniProtKB-KW"/>
</dbReference>
<keyword evidence="13" id="KW-0524">Neurogenesis</keyword>
<evidence type="ECO:0000256" key="6">
    <source>
        <dbReference type="ARBA" id="ARBA00022692"/>
    </source>
</evidence>
<dbReference type="InterPro" id="IPR013151">
    <property type="entry name" value="Immunoglobulin_dom"/>
</dbReference>
<dbReference type="KEGG" id="pmrn:116940892"/>
<protein>
    <recommendedName>
        <fullName evidence="23">Tyrosine-protein kinase receptor</fullName>
        <ecNumber evidence="23">2.7.10.1</ecNumber>
    </recommendedName>
</protein>
<feature type="compositionally biased region" description="Basic and acidic residues" evidence="24">
    <location>
        <begin position="96"/>
        <end position="105"/>
    </location>
</feature>
<evidence type="ECO:0000256" key="13">
    <source>
        <dbReference type="ARBA" id="ARBA00022902"/>
    </source>
</evidence>
<keyword evidence="8" id="KW-0677">Repeat</keyword>
<feature type="region of interest" description="Disordered" evidence="24">
    <location>
        <begin position="80"/>
        <end position="119"/>
    </location>
</feature>
<dbReference type="SUPFAM" id="SSF48726">
    <property type="entry name" value="Immunoglobulin"/>
    <property type="match status" value="2"/>
</dbReference>
<organism evidence="29 30">
    <name type="scientific">Petromyzon marinus</name>
    <name type="common">Sea lamprey</name>
    <dbReference type="NCBI Taxonomy" id="7757"/>
    <lineage>
        <taxon>Eukaryota</taxon>
        <taxon>Metazoa</taxon>
        <taxon>Chordata</taxon>
        <taxon>Craniata</taxon>
        <taxon>Vertebrata</taxon>
        <taxon>Cyclostomata</taxon>
        <taxon>Hyperoartia</taxon>
        <taxon>Petromyzontiformes</taxon>
        <taxon>Petromyzontidae</taxon>
        <taxon>Petromyzon</taxon>
    </lineage>
</organism>
<feature type="chain" id="PRO_5042461018" description="Tyrosine-protein kinase receptor" evidence="26">
    <location>
        <begin position="34"/>
        <end position="927"/>
    </location>
</feature>
<sequence length="927" mass="101295">MERPQTRSHSPLLRHWLLACCCCCCCSLLLAGAASPRGSAPAPLAGSCPRLCRCDLGSISCTAPGAISAVRQLTNAWRAVDGDADDDDDDDEYDGDGGKEDHYGEKEEEEEEMEREQERWRHADNITRIIIHNQTELGELAEGDLGSFPHLRELSIVASGLRSVSPRAFQLNTELQSIDVSANNLSSLPWAALHGLHLSRLTVRGNPLACTCQLSWLRAMAGVALLLPHSGEFHSHCGEEEATAAAAAGGGGGAGNSSRESVSPSRELCGQEEPSSVELRWAGGGAVREGEEAELTCVSRARPSPILTWDQSALSTHTFGISGLGKILSTSSSTTSSSSSFTISRTSSENSSTSTLLLLNVSAEQDGAVVTCVAYNPFGERNASIRLRVLFPPSIVSMEDPERHHHWCVPFVARGNPWPSLAWSKNGEPLAESPLVFTRLLGHAGASRRPGCLHLDAATHIDNGNYTLRVSSELGWDERTVACHFQDRPHGIGPEEDEHFYDPYPEGPDSNSTGPPAVTGRVVDSVAAYVAVGVAAFACAMLTLLCVFSSKYARRSKFNMQGGCKMLSDEDSASPLHHPAPHAATHPPSQVVMSRSLSLDGASDAVVIGMTRIPVIENPQYFRQTDPLLKASDTFVQHITRRDIVLKSELGEGAFGKVFLAECFNLSAEKESILVAVKTLKDGSDAARKDFQREAELLTNLRHEHIVRFHGVCVDGEPLGMVFEYMRHGDLNKFLRAHGPDAAFLSERAGERLSSGQMLHLGRQVAAGVAYLASQHFVHRDLATRNCLVGEHLLVKIGDFGMSRDVYSTDYYRVGGHTMLPIRWMPPESIMYRKFTTESDVWSLGVVLWEIFTFGKQPWYQLSNNEVVECITQGRVLERPRTCPTLVYELMMGCWRREPQQRLKIGAIEEQLLALAKSSPPYVHVIA</sequence>
<evidence type="ECO:0000256" key="26">
    <source>
        <dbReference type="SAM" id="SignalP"/>
    </source>
</evidence>
<keyword evidence="12 22" id="KW-0067">ATP-binding</keyword>
<evidence type="ECO:0000259" key="28">
    <source>
        <dbReference type="PROSITE" id="PS50835"/>
    </source>
</evidence>
<keyword evidence="19" id="KW-0325">Glycoprotein</keyword>
<evidence type="ECO:0000313" key="29">
    <source>
        <dbReference type="Proteomes" id="UP001318040"/>
    </source>
</evidence>
<evidence type="ECO:0000313" key="30">
    <source>
        <dbReference type="RefSeq" id="XP_032807120.1"/>
    </source>
</evidence>
<dbReference type="GO" id="GO:0030424">
    <property type="term" value="C:axon"/>
    <property type="evidence" value="ECO:0007669"/>
    <property type="project" value="TreeGrafter"/>
</dbReference>
<dbReference type="GO" id="GO:0004714">
    <property type="term" value="F:transmembrane receptor protein tyrosine kinase activity"/>
    <property type="evidence" value="ECO:0007669"/>
    <property type="project" value="UniProtKB-EC"/>
</dbReference>
<comment type="subcellular location">
    <subcellularLocation>
        <location evidence="1">Endosome membrane</location>
        <topology evidence="1">Single-pass type I membrane protein</topology>
    </subcellularLocation>
</comment>
<dbReference type="GO" id="GO:0043235">
    <property type="term" value="C:receptor complex"/>
    <property type="evidence" value="ECO:0007669"/>
    <property type="project" value="TreeGrafter"/>
</dbReference>
<gene>
    <name evidence="30" type="primary">LOC116940892</name>
</gene>
<evidence type="ECO:0000256" key="5">
    <source>
        <dbReference type="ARBA" id="ARBA00022679"/>
    </source>
</evidence>
<dbReference type="GeneID" id="116940892"/>
<keyword evidence="3 23" id="KW-0597">Phosphoprotein</keyword>
<dbReference type="InterPro" id="IPR020635">
    <property type="entry name" value="Tyr_kinase_cat_dom"/>
</dbReference>
<name>A0AAJ7SYH8_PETMA</name>
<keyword evidence="7 26" id="KW-0732">Signal</keyword>
<dbReference type="InterPro" id="IPR017441">
    <property type="entry name" value="Protein_kinase_ATP_BS"/>
</dbReference>
<evidence type="ECO:0000256" key="14">
    <source>
        <dbReference type="ARBA" id="ARBA00022989"/>
    </source>
</evidence>
<dbReference type="InterPro" id="IPR000719">
    <property type="entry name" value="Prot_kinase_dom"/>
</dbReference>
<keyword evidence="17" id="KW-1015">Disulfide bond</keyword>
<dbReference type="Pfam" id="PF07714">
    <property type="entry name" value="PK_Tyr_Ser-Thr"/>
    <property type="match status" value="1"/>
</dbReference>
<keyword evidence="2" id="KW-0217">Developmental protein</keyword>
<dbReference type="PANTHER" id="PTHR24416:SF614">
    <property type="entry name" value="PROTEIN KINASE DOMAIN-CONTAINING PROTEIN"/>
    <property type="match status" value="1"/>
</dbReference>
<evidence type="ECO:0000256" key="22">
    <source>
        <dbReference type="PROSITE-ProRule" id="PRU10141"/>
    </source>
</evidence>
<evidence type="ECO:0000256" key="12">
    <source>
        <dbReference type="ARBA" id="ARBA00022840"/>
    </source>
</evidence>
<feature type="binding site" evidence="22">
    <location>
        <position position="678"/>
    </location>
    <ligand>
        <name>ATP</name>
        <dbReference type="ChEBI" id="CHEBI:30616"/>
    </ligand>
</feature>
<accession>A0AAJ7SYH8</accession>
<feature type="compositionally biased region" description="Low complexity" evidence="24">
    <location>
        <begin position="573"/>
        <end position="589"/>
    </location>
</feature>
<dbReference type="SMART" id="SM00409">
    <property type="entry name" value="IG"/>
    <property type="match status" value="1"/>
</dbReference>
<dbReference type="Gene3D" id="1.10.510.10">
    <property type="entry name" value="Transferase(Phosphotransferase) domain 1"/>
    <property type="match status" value="1"/>
</dbReference>
<feature type="domain" description="Protein kinase" evidence="27">
    <location>
        <begin position="644"/>
        <end position="923"/>
    </location>
</feature>
<dbReference type="InterPro" id="IPR001245">
    <property type="entry name" value="Ser-Thr/Tyr_kinase_cat_dom"/>
</dbReference>
<evidence type="ECO:0000256" key="3">
    <source>
        <dbReference type="ARBA" id="ARBA00022553"/>
    </source>
</evidence>
<dbReference type="InterPro" id="IPR013783">
    <property type="entry name" value="Ig-like_fold"/>
</dbReference>
<dbReference type="Proteomes" id="UP001318040">
    <property type="component" value="Chromosome 1"/>
</dbReference>
<dbReference type="GO" id="GO:0005886">
    <property type="term" value="C:plasma membrane"/>
    <property type="evidence" value="ECO:0007669"/>
    <property type="project" value="TreeGrafter"/>
</dbReference>
<keyword evidence="15 25" id="KW-0472">Membrane</keyword>
<dbReference type="InterPro" id="IPR002011">
    <property type="entry name" value="Tyr_kinase_rcpt_2_CS"/>
</dbReference>
<dbReference type="GO" id="GO:1990090">
    <property type="term" value="P:cellular response to nerve growth factor stimulus"/>
    <property type="evidence" value="ECO:0007669"/>
    <property type="project" value="TreeGrafter"/>
</dbReference>
<dbReference type="InterPro" id="IPR050122">
    <property type="entry name" value="RTK"/>
</dbReference>
<evidence type="ECO:0000256" key="9">
    <source>
        <dbReference type="ARBA" id="ARBA00022741"/>
    </source>
</evidence>
<dbReference type="Gene3D" id="3.30.200.20">
    <property type="entry name" value="Phosphorylase Kinase, domain 1"/>
    <property type="match status" value="1"/>
</dbReference>
<dbReference type="InterPro" id="IPR001611">
    <property type="entry name" value="Leu-rich_rpt"/>
</dbReference>
<dbReference type="InterPro" id="IPR036179">
    <property type="entry name" value="Ig-like_dom_sf"/>
</dbReference>
<dbReference type="InterPro" id="IPR003599">
    <property type="entry name" value="Ig_sub"/>
</dbReference>